<dbReference type="PANTHER" id="PTHR34700:SF4">
    <property type="entry name" value="PHAGE-LIKE ELEMENT PBSX PROTEIN XKDP"/>
    <property type="match status" value="1"/>
</dbReference>
<dbReference type="SUPFAM" id="SSF54106">
    <property type="entry name" value="LysM domain"/>
    <property type="match status" value="1"/>
</dbReference>
<protein>
    <recommendedName>
        <fullName evidence="3">LysM domain-containing protein</fullName>
    </recommendedName>
</protein>
<feature type="signal peptide" evidence="2">
    <location>
        <begin position="1"/>
        <end position="32"/>
    </location>
</feature>
<keyword evidence="1" id="KW-0175">Coiled coil</keyword>
<evidence type="ECO:0000259" key="3">
    <source>
        <dbReference type="PROSITE" id="PS51782"/>
    </source>
</evidence>
<sequence length="338" mass="38220">MSDFKGVKKMFKKIGKVSLFFTIGFAIVTANAFGNESTSPTVQQLLQQIKDLRAQISQIKHSVDKTREIAINTRIEAAKFKEETLYRLGLWRAKLGEGMMMSISAENAAAKAEKSVKSATEQANRAWNSVVKVEEKFDLLTSRMKEEARLREELQKKVNTMAMSLDNLKTDVSLAKEMAATAKAEADQIIEKMQALEELQKKVNTMAMSLDNLKTDVSLAKEMAATAKAEADQARRETRELAGEVKRNRELFLSKIEKILKGAAKVEEKLKSKQLKLKPKAKARIYIVKKGDSLWRIAGYPNIYNDPAKWKKIFEANKNRIPDPRLLYPGQKLIIPQK</sequence>
<dbReference type="SMART" id="SM00257">
    <property type="entry name" value="LysM"/>
    <property type="match status" value="1"/>
</dbReference>
<gene>
    <name evidence="4" type="ORF">DRI96_01070</name>
</gene>
<accession>A0A662DJK4</accession>
<dbReference type="InterPro" id="IPR052196">
    <property type="entry name" value="Bact_Kbp"/>
</dbReference>
<proteinExistence type="predicted"/>
<evidence type="ECO:0000313" key="4">
    <source>
        <dbReference type="EMBL" id="RLE14697.1"/>
    </source>
</evidence>
<feature type="coiled-coil region" evidence="1">
    <location>
        <begin position="137"/>
        <end position="244"/>
    </location>
</feature>
<dbReference type="EMBL" id="QMQB01000026">
    <property type="protein sequence ID" value="RLE14697.1"/>
    <property type="molecule type" value="Genomic_DNA"/>
</dbReference>
<evidence type="ECO:0000256" key="2">
    <source>
        <dbReference type="SAM" id="SignalP"/>
    </source>
</evidence>
<dbReference type="PROSITE" id="PS51782">
    <property type="entry name" value="LYSM"/>
    <property type="match status" value="1"/>
</dbReference>
<keyword evidence="2" id="KW-0732">Signal</keyword>
<dbReference type="InterPro" id="IPR018392">
    <property type="entry name" value="LysM"/>
</dbReference>
<name>A0A662DJK4_UNCAE</name>
<dbReference type="CDD" id="cd00118">
    <property type="entry name" value="LysM"/>
    <property type="match status" value="1"/>
</dbReference>
<dbReference type="Proteomes" id="UP000267654">
    <property type="component" value="Unassembled WGS sequence"/>
</dbReference>
<organism evidence="4 5">
    <name type="scientific">Aerophobetes bacterium</name>
    <dbReference type="NCBI Taxonomy" id="2030807"/>
    <lineage>
        <taxon>Bacteria</taxon>
        <taxon>Candidatus Aerophobota</taxon>
    </lineage>
</organism>
<reference evidence="4 5" key="1">
    <citation type="submission" date="2018-06" db="EMBL/GenBank/DDBJ databases">
        <title>Extensive metabolic versatility and redundancy in microbially diverse, dynamic hydrothermal sediments.</title>
        <authorList>
            <person name="Dombrowski N."/>
            <person name="Teske A."/>
            <person name="Baker B.J."/>
        </authorList>
    </citation>
    <scope>NUCLEOTIDE SEQUENCE [LARGE SCALE GENOMIC DNA]</scope>
    <source>
        <strain evidence="4">B19_G9</strain>
    </source>
</reference>
<dbReference type="PANTHER" id="PTHR34700">
    <property type="entry name" value="POTASSIUM BINDING PROTEIN KBP"/>
    <property type="match status" value="1"/>
</dbReference>
<feature type="chain" id="PRO_5024811713" description="LysM domain-containing protein" evidence="2">
    <location>
        <begin position="33"/>
        <end position="338"/>
    </location>
</feature>
<dbReference type="Gene3D" id="3.10.350.10">
    <property type="entry name" value="LysM domain"/>
    <property type="match status" value="1"/>
</dbReference>
<evidence type="ECO:0000256" key="1">
    <source>
        <dbReference type="SAM" id="Coils"/>
    </source>
</evidence>
<feature type="domain" description="LysM" evidence="3">
    <location>
        <begin position="284"/>
        <end position="335"/>
    </location>
</feature>
<dbReference type="AlphaFoldDB" id="A0A662DJK4"/>
<evidence type="ECO:0000313" key="5">
    <source>
        <dbReference type="Proteomes" id="UP000267654"/>
    </source>
</evidence>
<dbReference type="SUPFAM" id="SSF57997">
    <property type="entry name" value="Tropomyosin"/>
    <property type="match status" value="1"/>
</dbReference>
<dbReference type="Pfam" id="PF01476">
    <property type="entry name" value="LysM"/>
    <property type="match status" value="1"/>
</dbReference>
<dbReference type="InterPro" id="IPR036779">
    <property type="entry name" value="LysM_dom_sf"/>
</dbReference>
<comment type="caution">
    <text evidence="4">The sequence shown here is derived from an EMBL/GenBank/DDBJ whole genome shotgun (WGS) entry which is preliminary data.</text>
</comment>